<reference evidence="2" key="1">
    <citation type="submission" date="2016-10" db="EMBL/GenBank/DDBJ databases">
        <authorList>
            <person name="Varghese N."/>
            <person name="Submissions S."/>
        </authorList>
    </citation>
    <scope>NUCLEOTIDE SEQUENCE [LARGE SCALE GENOMIC DNA]</scope>
    <source>
        <strain evidence="2">DSM 44544</strain>
    </source>
</reference>
<proteinExistence type="predicted"/>
<dbReference type="Proteomes" id="UP000199622">
    <property type="component" value="Unassembled WGS sequence"/>
</dbReference>
<dbReference type="OrthoDB" id="9891472at2"/>
<organism evidence="1 2">
    <name type="scientific">Amycolatopsis tolypomycina</name>
    <dbReference type="NCBI Taxonomy" id="208445"/>
    <lineage>
        <taxon>Bacteria</taxon>
        <taxon>Bacillati</taxon>
        <taxon>Actinomycetota</taxon>
        <taxon>Actinomycetes</taxon>
        <taxon>Pseudonocardiales</taxon>
        <taxon>Pseudonocardiaceae</taxon>
        <taxon>Amycolatopsis</taxon>
    </lineage>
</organism>
<dbReference type="STRING" id="208445.SAMN04489727_3972"/>
<dbReference type="EMBL" id="FNSO01000004">
    <property type="protein sequence ID" value="SEC49828.1"/>
    <property type="molecule type" value="Genomic_DNA"/>
</dbReference>
<dbReference type="AlphaFoldDB" id="A0A1H4T0I7"/>
<keyword evidence="2" id="KW-1185">Reference proteome</keyword>
<name>A0A1H4T0I7_9PSEU</name>
<accession>A0A1H4T0I7</accession>
<gene>
    <name evidence="1" type="ORF">SAMN04489727_3972</name>
</gene>
<evidence type="ECO:0000313" key="1">
    <source>
        <dbReference type="EMBL" id="SEC49828.1"/>
    </source>
</evidence>
<dbReference type="RefSeq" id="WP_091309472.1">
    <property type="nucleotide sequence ID" value="NZ_FNSO01000004.1"/>
</dbReference>
<protein>
    <submittedName>
        <fullName evidence="1">Uncharacterized protein</fullName>
    </submittedName>
</protein>
<evidence type="ECO:0000313" key="2">
    <source>
        <dbReference type="Proteomes" id="UP000199622"/>
    </source>
</evidence>
<sequence>MEVIEAMQDLANPGVEPLSFGAPAVDPTACTWAIAAATFAGFTVGAGVGWVNCHYHGCVQQADDVEVPEGVAGLPVAELLGMRNQAATQA</sequence>